<reference evidence="1" key="2">
    <citation type="submission" date="2023-04" db="EMBL/GenBank/DDBJ databases">
        <authorList>
            <person name="Bruccoleri R.E."/>
            <person name="Oakeley E.J."/>
            <person name="Faust A.-M."/>
            <person name="Dessus-Babus S."/>
            <person name="Altorfer M."/>
            <person name="Burckhardt D."/>
            <person name="Oertli M."/>
            <person name="Naumann U."/>
            <person name="Petersen F."/>
            <person name="Wong J."/>
        </authorList>
    </citation>
    <scope>NUCLEOTIDE SEQUENCE</scope>
    <source>
        <strain evidence="1">GSM-AAB239-AS_SAM_17_03QT</strain>
        <tissue evidence="1">Leaf</tissue>
    </source>
</reference>
<dbReference type="Proteomes" id="UP001140949">
    <property type="component" value="Unassembled WGS sequence"/>
</dbReference>
<evidence type="ECO:0000313" key="2">
    <source>
        <dbReference type="Proteomes" id="UP001140949"/>
    </source>
</evidence>
<keyword evidence="2" id="KW-1185">Reference proteome</keyword>
<protein>
    <submittedName>
        <fullName evidence="1">Uncharacterized protein</fullName>
    </submittedName>
</protein>
<name>A0AAX6E5C3_IRIPA</name>
<evidence type="ECO:0000313" key="1">
    <source>
        <dbReference type="EMBL" id="KAJ6799214.1"/>
    </source>
</evidence>
<dbReference type="EMBL" id="JANAVB010039820">
    <property type="protein sequence ID" value="KAJ6799214.1"/>
    <property type="molecule type" value="Genomic_DNA"/>
</dbReference>
<gene>
    <name evidence="1" type="ORF">M6B38_208105</name>
</gene>
<comment type="caution">
    <text evidence="1">The sequence shown here is derived from an EMBL/GenBank/DDBJ whole genome shotgun (WGS) entry which is preliminary data.</text>
</comment>
<reference evidence="1" key="1">
    <citation type="journal article" date="2023" name="GigaByte">
        <title>Genome assembly of the bearded iris, Iris pallida Lam.</title>
        <authorList>
            <person name="Bruccoleri R.E."/>
            <person name="Oakeley E.J."/>
            <person name="Faust A.M.E."/>
            <person name="Altorfer M."/>
            <person name="Dessus-Babus S."/>
            <person name="Burckhardt D."/>
            <person name="Oertli M."/>
            <person name="Naumann U."/>
            <person name="Petersen F."/>
            <person name="Wong J."/>
        </authorList>
    </citation>
    <scope>NUCLEOTIDE SEQUENCE</scope>
    <source>
        <strain evidence="1">GSM-AAB239-AS_SAM_17_03QT</strain>
    </source>
</reference>
<accession>A0AAX6E5C3</accession>
<proteinExistence type="predicted"/>
<organism evidence="1 2">
    <name type="scientific">Iris pallida</name>
    <name type="common">Sweet iris</name>
    <dbReference type="NCBI Taxonomy" id="29817"/>
    <lineage>
        <taxon>Eukaryota</taxon>
        <taxon>Viridiplantae</taxon>
        <taxon>Streptophyta</taxon>
        <taxon>Embryophyta</taxon>
        <taxon>Tracheophyta</taxon>
        <taxon>Spermatophyta</taxon>
        <taxon>Magnoliopsida</taxon>
        <taxon>Liliopsida</taxon>
        <taxon>Asparagales</taxon>
        <taxon>Iridaceae</taxon>
        <taxon>Iridoideae</taxon>
        <taxon>Irideae</taxon>
        <taxon>Iris</taxon>
    </lineage>
</organism>
<sequence>MAKPACSSPSDDWAPNFSGDLLRQRSTTRGLSDDWALSFFDGASFLLRQLKWLGITDLLRQR</sequence>
<dbReference type="AlphaFoldDB" id="A0AAX6E5C3"/>